<organism evidence="1 2">
    <name type="scientific">Succinivibrio dextrinosolvens</name>
    <dbReference type="NCBI Taxonomy" id="83771"/>
    <lineage>
        <taxon>Bacteria</taxon>
        <taxon>Pseudomonadati</taxon>
        <taxon>Pseudomonadota</taxon>
        <taxon>Gammaproteobacteria</taxon>
        <taxon>Aeromonadales</taxon>
        <taxon>Succinivibrionaceae</taxon>
        <taxon>Succinivibrio</taxon>
    </lineage>
</organism>
<dbReference type="EMBL" id="FOSF01000045">
    <property type="protein sequence ID" value="SFK26088.1"/>
    <property type="molecule type" value="Genomic_DNA"/>
</dbReference>
<accession>A0A662ZAW2</accession>
<evidence type="ECO:0000313" key="2">
    <source>
        <dbReference type="Proteomes" id="UP000243374"/>
    </source>
</evidence>
<dbReference type="AlphaFoldDB" id="A0A662ZAW2"/>
<evidence type="ECO:0000313" key="1">
    <source>
        <dbReference type="EMBL" id="SFK26088.1"/>
    </source>
</evidence>
<dbReference type="OrthoDB" id="7063232at2"/>
<dbReference type="RefSeq" id="WP_074841192.1">
    <property type="nucleotide sequence ID" value="NZ_CP047056.1"/>
</dbReference>
<sequence length="92" mass="10479">MFFKKKTAVYQSSDEDDFNLAKSLLEKEQIRYYEYAAEEMPVAGCGARIHPARLNKQINLMTFRLSVASENIERAILALQGKVRFVLSSSSD</sequence>
<name>A0A662ZAW2_9GAMM</name>
<proteinExistence type="predicted"/>
<protein>
    <recommendedName>
        <fullName evidence="3">DUF2007 domain-containing protein</fullName>
    </recommendedName>
</protein>
<gene>
    <name evidence="1" type="ORF">SAMN04487865_104515</name>
</gene>
<dbReference type="Proteomes" id="UP000243374">
    <property type="component" value="Unassembled WGS sequence"/>
</dbReference>
<reference evidence="1 2" key="1">
    <citation type="submission" date="2016-10" db="EMBL/GenBank/DDBJ databases">
        <authorList>
            <person name="Varghese N."/>
            <person name="Submissions S."/>
        </authorList>
    </citation>
    <scope>NUCLEOTIDE SEQUENCE [LARGE SCALE GENOMIC DNA]</scope>
    <source>
        <strain evidence="1 2">22B</strain>
    </source>
</reference>
<keyword evidence="2" id="KW-1185">Reference proteome</keyword>
<evidence type="ECO:0008006" key="3">
    <source>
        <dbReference type="Google" id="ProtNLM"/>
    </source>
</evidence>